<keyword evidence="1" id="KW-0472">Membrane</keyword>
<evidence type="ECO:0000313" key="4">
    <source>
        <dbReference type="Proteomes" id="UP000324748"/>
    </source>
</evidence>
<proteinExistence type="predicted"/>
<dbReference type="Proteomes" id="UP000324748">
    <property type="component" value="Unassembled WGS sequence"/>
</dbReference>
<accession>A0A5B0MR11</accession>
<evidence type="ECO:0000313" key="2">
    <source>
        <dbReference type="EMBL" id="KAA1078340.1"/>
    </source>
</evidence>
<evidence type="ECO:0000313" key="5">
    <source>
        <dbReference type="Proteomes" id="UP000325313"/>
    </source>
</evidence>
<dbReference type="EMBL" id="VSWC01000144">
    <property type="protein sequence ID" value="KAA1078340.1"/>
    <property type="molecule type" value="Genomic_DNA"/>
</dbReference>
<evidence type="ECO:0000256" key="1">
    <source>
        <dbReference type="SAM" id="Phobius"/>
    </source>
</evidence>
<sequence length="130" mass="14868">MTVSALNSALDENAKASKELWTLVETLRTDLEDSEARNIHSKTAVRCDHPPSNHDLKHNIDLQQESPMMIRPNYQSLVSLMLYSSRMIILSGLSIGLALVIWKLNNREPVQMSQVVDRGQWRIFEIPLEQ</sequence>
<organism evidence="2 4">
    <name type="scientific">Puccinia graminis f. sp. tritici</name>
    <dbReference type="NCBI Taxonomy" id="56615"/>
    <lineage>
        <taxon>Eukaryota</taxon>
        <taxon>Fungi</taxon>
        <taxon>Dikarya</taxon>
        <taxon>Basidiomycota</taxon>
        <taxon>Pucciniomycotina</taxon>
        <taxon>Pucciniomycetes</taxon>
        <taxon>Pucciniales</taxon>
        <taxon>Pucciniaceae</taxon>
        <taxon>Puccinia</taxon>
    </lineage>
</organism>
<feature type="transmembrane region" description="Helical" evidence="1">
    <location>
        <begin position="77"/>
        <end position="102"/>
    </location>
</feature>
<comment type="caution">
    <text evidence="2">The sequence shown here is derived from an EMBL/GenBank/DDBJ whole genome shotgun (WGS) entry which is preliminary data.</text>
</comment>
<protein>
    <submittedName>
        <fullName evidence="2">Uncharacterized protein</fullName>
    </submittedName>
</protein>
<dbReference type="Proteomes" id="UP000325313">
    <property type="component" value="Unassembled WGS sequence"/>
</dbReference>
<keyword evidence="4" id="KW-1185">Reference proteome</keyword>
<keyword evidence="1" id="KW-0812">Transmembrane</keyword>
<evidence type="ECO:0000313" key="3">
    <source>
        <dbReference type="EMBL" id="KAA1109802.1"/>
    </source>
</evidence>
<dbReference type="AlphaFoldDB" id="A0A5B0MR11"/>
<keyword evidence="1" id="KW-1133">Transmembrane helix</keyword>
<gene>
    <name evidence="2" type="ORF">PGT21_033806</name>
    <name evidence="3" type="ORF">PGTUg99_035326</name>
</gene>
<dbReference type="EMBL" id="VDEP01000304">
    <property type="protein sequence ID" value="KAA1109802.1"/>
    <property type="molecule type" value="Genomic_DNA"/>
</dbReference>
<reference evidence="4 5" key="1">
    <citation type="submission" date="2019-05" db="EMBL/GenBank/DDBJ databases">
        <title>Emergence of the Ug99 lineage of the wheat stem rust pathogen through somatic hybridization.</title>
        <authorList>
            <person name="Li F."/>
            <person name="Upadhyaya N.M."/>
            <person name="Sperschneider J."/>
            <person name="Matny O."/>
            <person name="Nguyen-Phuc H."/>
            <person name="Mago R."/>
            <person name="Raley C."/>
            <person name="Miller M.E."/>
            <person name="Silverstein K.A.T."/>
            <person name="Henningsen E."/>
            <person name="Hirsch C.D."/>
            <person name="Visser B."/>
            <person name="Pretorius Z.A."/>
            <person name="Steffenson B.J."/>
            <person name="Schwessinger B."/>
            <person name="Dodds P.N."/>
            <person name="Figueroa M."/>
        </authorList>
    </citation>
    <scope>NUCLEOTIDE SEQUENCE [LARGE SCALE GENOMIC DNA]</scope>
    <source>
        <strain evidence="2">21-0</strain>
        <strain evidence="3 5">Ug99</strain>
    </source>
</reference>
<name>A0A5B0MR11_PUCGR</name>